<dbReference type="Gene3D" id="1.10.10.820">
    <property type="match status" value="1"/>
</dbReference>
<dbReference type="InterPro" id="IPR014876">
    <property type="entry name" value="DEK_C"/>
</dbReference>
<feature type="region of interest" description="Disordered" evidence="17">
    <location>
        <begin position="777"/>
        <end position="797"/>
    </location>
</feature>
<keyword evidence="5 21" id="KW-0808">Transferase</keyword>
<evidence type="ECO:0000256" key="14">
    <source>
        <dbReference type="ARBA" id="ARBA00023203"/>
    </source>
</evidence>
<evidence type="ECO:0000256" key="12">
    <source>
        <dbReference type="ARBA" id="ARBA00023175"/>
    </source>
</evidence>
<feature type="transmembrane region" description="Helical" evidence="18">
    <location>
        <begin position="1655"/>
        <end position="1676"/>
    </location>
</feature>
<dbReference type="GO" id="GO:0005886">
    <property type="term" value="C:plasma membrane"/>
    <property type="evidence" value="ECO:0007669"/>
    <property type="project" value="UniProtKB-SubCell"/>
</dbReference>
<evidence type="ECO:0000313" key="21">
    <source>
        <dbReference type="EMBL" id="CED82854.1"/>
    </source>
</evidence>
<keyword evidence="12 16" id="KW-0505">Motor protein</keyword>
<evidence type="ECO:0000256" key="3">
    <source>
        <dbReference type="ARBA" id="ARBA00022475"/>
    </source>
</evidence>
<evidence type="ECO:0000256" key="11">
    <source>
        <dbReference type="ARBA" id="ARBA00023136"/>
    </source>
</evidence>
<dbReference type="Gene3D" id="1.10.10.60">
    <property type="entry name" value="Homeodomain-like"/>
    <property type="match status" value="1"/>
</dbReference>
<dbReference type="SUPFAM" id="SSF109715">
    <property type="entry name" value="DEK C-terminal domain"/>
    <property type="match status" value="1"/>
</dbReference>
<feature type="binding site" evidence="16">
    <location>
        <begin position="118"/>
        <end position="125"/>
    </location>
    <ligand>
        <name>ATP</name>
        <dbReference type="ChEBI" id="CHEBI:30616"/>
    </ligand>
</feature>
<comment type="catalytic activity">
    <reaction evidence="15">
        <text>[(1-&gt;4)-N-acetyl-beta-D-glucosaminyl](n) + UDP-N-acetyl-alpha-D-glucosamine = [(1-&gt;4)-N-acetyl-beta-D-glucosaminyl](n+1) + UDP + H(+)</text>
        <dbReference type="Rhea" id="RHEA:16637"/>
        <dbReference type="Rhea" id="RHEA-COMP:9593"/>
        <dbReference type="Rhea" id="RHEA-COMP:9595"/>
        <dbReference type="ChEBI" id="CHEBI:15378"/>
        <dbReference type="ChEBI" id="CHEBI:17029"/>
        <dbReference type="ChEBI" id="CHEBI:57705"/>
        <dbReference type="ChEBI" id="CHEBI:58223"/>
        <dbReference type="EC" id="2.4.1.16"/>
    </reaction>
</comment>
<dbReference type="SUPFAM" id="SSF55856">
    <property type="entry name" value="Cytochrome b5-like heme/steroid binding domain"/>
    <property type="match status" value="1"/>
</dbReference>
<evidence type="ECO:0000256" key="13">
    <source>
        <dbReference type="ARBA" id="ARBA00023180"/>
    </source>
</evidence>
<accession>A0A0F7SQE5</accession>
<evidence type="ECO:0000256" key="17">
    <source>
        <dbReference type="SAM" id="MobiDB-lite"/>
    </source>
</evidence>
<feature type="transmembrane region" description="Helical" evidence="18">
    <location>
        <begin position="926"/>
        <end position="944"/>
    </location>
</feature>
<dbReference type="Pfam" id="PF08766">
    <property type="entry name" value="DEK_C"/>
    <property type="match status" value="1"/>
</dbReference>
<dbReference type="EMBL" id="LN483142">
    <property type="protein sequence ID" value="CED82854.1"/>
    <property type="molecule type" value="Genomic_DNA"/>
</dbReference>
<dbReference type="InterPro" id="IPR036961">
    <property type="entry name" value="Kinesin_motor_dom_sf"/>
</dbReference>
<comment type="similarity">
    <text evidence="16">Belongs to the TRAFAC class myosin-kinesin ATPase superfamily. Myosin family.</text>
</comment>
<dbReference type="SMART" id="SM00242">
    <property type="entry name" value="MYSc"/>
    <property type="match status" value="1"/>
</dbReference>
<name>A0A0F7SQE5_PHARH</name>
<feature type="transmembrane region" description="Helical" evidence="18">
    <location>
        <begin position="1233"/>
        <end position="1257"/>
    </location>
</feature>
<keyword evidence="6 18" id="KW-0812">Transmembrane</keyword>
<feature type="domain" description="DEK-C" evidence="20">
    <location>
        <begin position="1893"/>
        <end position="1948"/>
    </location>
</feature>
<dbReference type="Gene3D" id="1.20.58.530">
    <property type="match status" value="1"/>
</dbReference>
<dbReference type="EC" id="2.4.1.16" evidence="2"/>
<feature type="transmembrane region" description="Helical" evidence="18">
    <location>
        <begin position="965"/>
        <end position="985"/>
    </location>
</feature>
<dbReference type="SUPFAM" id="SSF53448">
    <property type="entry name" value="Nucleotide-diphospho-sugar transferases"/>
    <property type="match status" value="1"/>
</dbReference>
<dbReference type="InterPro" id="IPR025662">
    <property type="entry name" value="Sigma_54_int_dom_ATP-bd_1"/>
</dbReference>
<evidence type="ECO:0000256" key="4">
    <source>
        <dbReference type="ARBA" id="ARBA00022676"/>
    </source>
</evidence>
<evidence type="ECO:0000256" key="18">
    <source>
        <dbReference type="SAM" id="Phobius"/>
    </source>
</evidence>
<dbReference type="GO" id="GO:0006031">
    <property type="term" value="P:chitin biosynthetic process"/>
    <property type="evidence" value="ECO:0007669"/>
    <property type="project" value="TreeGrafter"/>
</dbReference>
<dbReference type="InterPro" id="IPR004835">
    <property type="entry name" value="Chitin_synth"/>
</dbReference>
<evidence type="ECO:0000256" key="7">
    <source>
        <dbReference type="ARBA" id="ARBA00022741"/>
    </source>
</evidence>
<dbReference type="InterPro" id="IPR029044">
    <property type="entry name" value="Nucleotide-diphossugar_trans"/>
</dbReference>
<evidence type="ECO:0000256" key="8">
    <source>
        <dbReference type="ARBA" id="ARBA00022840"/>
    </source>
</evidence>
<dbReference type="PANTHER" id="PTHR22914:SF45">
    <property type="entry name" value="CHITIN SYNTHASE"/>
    <property type="match status" value="1"/>
</dbReference>
<evidence type="ECO:0000256" key="15">
    <source>
        <dbReference type="ARBA" id="ARBA00048014"/>
    </source>
</evidence>
<evidence type="ECO:0000259" key="19">
    <source>
        <dbReference type="PROSITE" id="PS51456"/>
    </source>
</evidence>
<evidence type="ECO:0000256" key="9">
    <source>
        <dbReference type="ARBA" id="ARBA00022989"/>
    </source>
</evidence>
<dbReference type="GO" id="GO:0031505">
    <property type="term" value="P:fungal-type cell wall organization"/>
    <property type="evidence" value="ECO:0007669"/>
    <property type="project" value="TreeGrafter"/>
</dbReference>
<dbReference type="Gene3D" id="3.40.850.10">
    <property type="entry name" value="Kinesin motor domain"/>
    <property type="match status" value="1"/>
</dbReference>
<evidence type="ECO:0000256" key="10">
    <source>
        <dbReference type="ARBA" id="ARBA00023123"/>
    </source>
</evidence>
<dbReference type="Gene3D" id="3.90.550.10">
    <property type="entry name" value="Spore Coat Polysaccharide Biosynthesis Protein SpsA, Chain A"/>
    <property type="match status" value="1"/>
</dbReference>
<keyword evidence="10 16" id="KW-0518">Myosin</keyword>
<dbReference type="GO" id="GO:0003779">
    <property type="term" value="F:actin binding"/>
    <property type="evidence" value="ECO:0007669"/>
    <property type="project" value="UniProtKB-KW"/>
</dbReference>
<dbReference type="Pfam" id="PF03142">
    <property type="entry name" value="Chitin_synth_2"/>
    <property type="match status" value="1"/>
</dbReference>
<evidence type="ECO:0000259" key="20">
    <source>
        <dbReference type="PROSITE" id="PS51998"/>
    </source>
</evidence>
<dbReference type="CDD" id="cd14879">
    <property type="entry name" value="MYSc_Myo17"/>
    <property type="match status" value="1"/>
</dbReference>
<keyword evidence="7 16" id="KW-0547">Nucleotide-binding</keyword>
<dbReference type="GO" id="GO:0030428">
    <property type="term" value="C:cell septum"/>
    <property type="evidence" value="ECO:0007669"/>
    <property type="project" value="TreeGrafter"/>
</dbReference>
<reference evidence="21" key="1">
    <citation type="submission" date="2014-08" db="EMBL/GenBank/DDBJ databases">
        <authorList>
            <person name="Sharma Rahul"/>
            <person name="Thines Marco"/>
        </authorList>
    </citation>
    <scope>NUCLEOTIDE SEQUENCE</scope>
</reference>
<feature type="domain" description="Myosin motor" evidence="19">
    <location>
        <begin position="18"/>
        <end position="771"/>
    </location>
</feature>
<comment type="subcellular location">
    <subcellularLocation>
        <location evidence="1">Cell membrane</location>
        <topology evidence="1">Multi-pass membrane protein</topology>
    </subcellularLocation>
</comment>
<keyword evidence="9 18" id="KW-1133">Transmembrane helix</keyword>
<feature type="region of interest" description="Disordered" evidence="17">
    <location>
        <begin position="602"/>
        <end position="639"/>
    </location>
</feature>
<protein>
    <recommendedName>
        <fullName evidence="2">chitin synthase</fullName>
        <ecNumber evidence="2">2.4.1.16</ecNumber>
    </recommendedName>
</protein>
<feature type="transmembrane region" description="Helical" evidence="18">
    <location>
        <begin position="1688"/>
        <end position="1708"/>
    </location>
</feature>
<dbReference type="InterPro" id="IPR027417">
    <property type="entry name" value="P-loop_NTPase"/>
</dbReference>
<dbReference type="GO" id="GO:0003774">
    <property type="term" value="F:cytoskeletal motor activity"/>
    <property type="evidence" value="ECO:0007669"/>
    <property type="project" value="UniProtKB-UniRule"/>
</dbReference>
<feature type="region of interest" description="Actin-binding" evidence="16">
    <location>
        <begin position="653"/>
        <end position="675"/>
    </location>
</feature>
<feature type="region of interest" description="Disordered" evidence="17">
    <location>
        <begin position="1"/>
        <end position="20"/>
    </location>
</feature>
<evidence type="ECO:0000256" key="2">
    <source>
        <dbReference type="ARBA" id="ARBA00012543"/>
    </source>
</evidence>
<keyword evidence="14 16" id="KW-0009">Actin-binding</keyword>
<dbReference type="GO" id="GO:0005524">
    <property type="term" value="F:ATP binding"/>
    <property type="evidence" value="ECO:0007669"/>
    <property type="project" value="UniProtKB-UniRule"/>
</dbReference>
<keyword evidence="13" id="KW-0325">Glycoprotein</keyword>
<feature type="transmembrane region" description="Helical" evidence="18">
    <location>
        <begin position="1628"/>
        <end position="1649"/>
    </location>
</feature>
<dbReference type="InterPro" id="IPR001609">
    <property type="entry name" value="Myosin_head_motor_dom-like"/>
</dbReference>
<keyword evidence="4" id="KW-0328">Glycosyltransferase</keyword>
<keyword evidence="11 18" id="KW-0472">Membrane</keyword>
<dbReference type="PRINTS" id="PR00193">
    <property type="entry name" value="MYOSINHEAVY"/>
</dbReference>
<dbReference type="PROSITE" id="PS51998">
    <property type="entry name" value="DEK_C"/>
    <property type="match status" value="1"/>
</dbReference>
<dbReference type="PROSITE" id="PS51456">
    <property type="entry name" value="MYOSIN_MOTOR"/>
    <property type="match status" value="1"/>
</dbReference>
<evidence type="ECO:0000256" key="16">
    <source>
        <dbReference type="PROSITE-ProRule" id="PRU00782"/>
    </source>
</evidence>
<evidence type="ECO:0000256" key="1">
    <source>
        <dbReference type="ARBA" id="ARBA00004651"/>
    </source>
</evidence>
<dbReference type="SUPFAM" id="SSF52540">
    <property type="entry name" value="P-loop containing nucleoside triphosphate hydrolases"/>
    <property type="match status" value="1"/>
</dbReference>
<dbReference type="Gene3D" id="1.20.120.720">
    <property type="entry name" value="Myosin VI head, motor domain, U50 subdomain"/>
    <property type="match status" value="1"/>
</dbReference>
<feature type="compositionally biased region" description="Basic and acidic residues" evidence="17">
    <location>
        <begin position="777"/>
        <end position="788"/>
    </location>
</feature>
<dbReference type="PANTHER" id="PTHR22914">
    <property type="entry name" value="CHITIN SYNTHASE"/>
    <property type="match status" value="1"/>
</dbReference>
<sequence length="1950" mass="218225">MAARQQVVPSRGPTRRHEQTDDLTELVSISEESIVACLRDRYLLDLIYTSLGPSALVAINPHKFINANSDQTLASYSKDYRNTQEMRDILPPHIFGLAGKAYFDMRRTGRDQSILMSGETGSGKSELRRLLIRSFIDLSVTGPGKKGAKLMQQIPNAEFVLESFGNARTLHNANASRFGKYTELQFSDRGRLCGAKTLDYYLERSRVAGPSPGERNFHVFYYLIAGATPEERQHLRLAPDASAYRLLGARGSVGVQLKGGEANDDRTRFEQLKQAFKLVGMSKRLVAQVCQLVAAILHVGNLEFYIDHDKNPDAAIVRNWDVLETVSEFLGVRASALEEVFNCKTAMVQRDVVTVFLDAEGASANRDDFAKSLYSLLFAWLNEHINERLCRDDFANFIGILDLPGFQNLSGFGARLNSLDQFCVNFSNERLQNWILQSTFERQTAEYAVEGISSLIPSVQYFDNSECVRMLSTTPGGLIHIMDDQTKKMGKKTDHTMVEAMGKRWNNHPSFSSGGQDRTGFPTFIVSHYNGPTTYSAESFLEKNADAINPDFVSLLRGSTDADIDESGSSNTFIRGLFASNAIATQVHPRDQEVIVAAQQPVKPMRAPSTRRKGGRLGARLGAGDDDGVQDEKTGEQSAPQIRSVVGEFKATLDVLFETFDETKSWIVYALTPNDVQLPNQLESRGLKAQVRSVGLTEFAKRASVSFEVSMTHAEFCERYEQELIPGYDSATDAVISLRERKEWREKDLAVGKYKIFVSPRIFRLLEDELRVHDVEEKRQNQELETDSRSLVPGGVTEDPFSPYRNTFYNSSPVQSPFLGGSTSNFAENYSSQALPLVANAQRDEPDMDYDSKTMRSYDDYAPSRFNSQYDDNASNVGTEAYAPSKNMFGNMEKTGLHDQANMDPKMAGAGETTEVIGTSSARRKWVALVWLLTWWCPSFLLAARKKFKRPDVRQAWREKLAINVIIWFIMGCAVFVIAILGNLICPKEYIYSTGELSQYSYDNDPSNELVSIRGEIFDLTGIAKTHLTIVPVVTSKSVLQYGGIDATSLFPVQVSALCNGIDGYVSPWVQINSLNSSSSQDTNSGYHDFRAFTNDSRPDWYYEQMVYMRYNFRKGFVGILPSTIRSSATSGAAIAIYDNHVYDVSEYVKSPPYFKTPSGTQVPANSSTQFMSPKIISLFQQKSGTDITKSLNALASTIGQDVLDRQLTCLRNLFLTGLVDNRQSAQCKFAEYILLALSIFMVSIIGFKFLGALYFGSTRLPESQDKFIICQVPCYTEGESSLKKTIDSLAKLKYDDKRKLITVICDGNIVGAGNDRSTPRIVLDILGVDPNLTPESLSFLSLGEGQKQHNMGKIYSGLYECAGHVVPYIVIVKCGRPGEGHRPGNRGKRDSQMTVMHFLNKVHYNTPMNPMELEMYHQIKNVIGVNPSFYEYIFTVDADTTVHEDSLSYLVASMVNDKKVIACCGETSIANAKQSLITMMQVYEYFISHHLAKSFESLFGSVTCLPGCFSIYRLRTPDSHKPLFIADEVISGYSENRVDTLHLKNLLHLGEDRYLTTLLLTYFPTYKTTFVRPAHAQTVAPDEWKVLISQRRRWINSTIHNLAELVFIDKLCGFCCFSMRFVVFVDLVSTITAPVTVAYIVYLLYLVIGDGQTIPTLSIIMLAAIYGLQAAIFLLRGKWDMIGWMVFYILAVPIFSFALPIWSFWYMDDFSWGSTRVVVGEKGKKLVIHDEGHFDPKSIPLKTWNEYENELWERESNKSVGSWVPPSKRAIGTEAGSLYGRETVYDAPVSRHESSYDRYQDYSPEGMYGSRPASVAGGGHYTPSLQPSGLQHSYRPPVNSFYGQQPTDGRSVRGTQYGEYFNDNGLQPGGGANYQPGSSQLQLLDPSDHVDGPSDHDLNVSVRRILANSDLNLVTKKGVRKDLESEYGVELSSRKEAINQFIEQALMDS</sequence>
<organism evidence="21">
    <name type="scientific">Phaffia rhodozyma</name>
    <name type="common">Yeast</name>
    <name type="synonym">Xanthophyllomyces dendrorhous</name>
    <dbReference type="NCBI Taxonomy" id="264483"/>
    <lineage>
        <taxon>Eukaryota</taxon>
        <taxon>Fungi</taxon>
        <taxon>Dikarya</taxon>
        <taxon>Basidiomycota</taxon>
        <taxon>Agaricomycotina</taxon>
        <taxon>Tremellomycetes</taxon>
        <taxon>Cystofilobasidiales</taxon>
        <taxon>Mrakiaceae</taxon>
        <taxon>Phaffia</taxon>
    </lineage>
</organism>
<dbReference type="InterPro" id="IPR036037">
    <property type="entry name" value="MYSc_Myo17"/>
</dbReference>
<dbReference type="PROSITE" id="PS00675">
    <property type="entry name" value="SIGMA54_INTERACT_1"/>
    <property type="match status" value="1"/>
</dbReference>
<dbReference type="InterPro" id="IPR036400">
    <property type="entry name" value="Cyt_B5-like_heme/steroid_sf"/>
</dbReference>
<evidence type="ECO:0000256" key="6">
    <source>
        <dbReference type="ARBA" id="ARBA00022692"/>
    </source>
</evidence>
<keyword evidence="3" id="KW-1003">Cell membrane</keyword>
<keyword evidence="8 16" id="KW-0067">ATP-binding</keyword>
<proteinExistence type="inferred from homology"/>
<dbReference type="GO" id="GO:0016459">
    <property type="term" value="C:myosin complex"/>
    <property type="evidence" value="ECO:0007669"/>
    <property type="project" value="UniProtKB-KW"/>
</dbReference>
<evidence type="ECO:0000256" key="5">
    <source>
        <dbReference type="ARBA" id="ARBA00022679"/>
    </source>
</evidence>
<dbReference type="Pfam" id="PF00063">
    <property type="entry name" value="Myosin_head"/>
    <property type="match status" value="1"/>
</dbReference>
<dbReference type="GO" id="GO:0004100">
    <property type="term" value="F:chitin synthase activity"/>
    <property type="evidence" value="ECO:0007669"/>
    <property type="project" value="UniProtKB-EC"/>
</dbReference>